<evidence type="ECO:0000259" key="9">
    <source>
        <dbReference type="Pfam" id="PF01055"/>
    </source>
</evidence>
<dbReference type="Gene3D" id="3.20.20.80">
    <property type="entry name" value="Glycosidases"/>
    <property type="match status" value="1"/>
</dbReference>
<dbReference type="PANTHER" id="PTHR22762">
    <property type="entry name" value="ALPHA-GLUCOSIDASE"/>
    <property type="match status" value="1"/>
</dbReference>
<sequence length="1021" mass="112798">MKPVSYMNEWLWPATGQPLSTIIVEPSTSSQLVPWPLLQLFLAKFGAWYDHLAPIPRLILVISLVSSSSITVYSSGGRLHHQGTMTRAIRLLVLSLLGLFGIILAQQSAPIATRDEGDGAPVIPNIIDPNAVNAQSVCPGYKASNVKETGTGFTADLVLADDACNVYGTDIEVLDLVVEYQAADRLHVEILPKYIGQENYTWFVLPESLIPKPQAEAETAPSSDLDFSWSNEPTFSFNVTRKSTGDTLFTTHGSRIVYEDQFIEFGSSLPENYNLYGLGEVIHGFRLGNNLTRTLYAADVGDIIDANIYGSHPIYLDTRYFEVDENGSLTYAPNATDKSAHYESFTHGVFQRNAHAQEVLLREANITWRALGGSIDLYFYEGPSQDEVTKSYQTSAVGLPAMQQYWTFGFHQCRWGYKNWSEVKDVVDSFAKHEIPLETIWNDIDYMKAYRDFENDPINYPYSEGVDFLERLHQNNQHYVPIIDSGIYAPDPKNASDAYPSFDRGVEQEAFMLNPDGSLYIGEVWPGLSVFGDWIGALFNGTGANRWWISEVARYHSKIAFDGIWIDMSEVSSFCVGSCGSSNRSYGSVDATPGAPSTSTHNRNINYPPYTINNFKGDLADHTVSPNGTHHGGTLEYDFHNVWGHQLLNATYHALLDIFPKKRPFIIGRSQFAGSGNVAGHWGCLGTDKGGSGDNYSYWAYLYFSIPQALSFSLFGIPMFGVDTCGFADSVNEELCNRWMQLSAFFPFYRNHNEINAIGQEPYLWSSVAEASRVAMRIRYALLPYIYTTFYLSHSTGSTTMRALMWEFPNEPWLANADRQFLLGPAIMVTPCLVEGATTVDGVFPGVGSGNVWYDWYNLSAITGVSQAQNVTIDAPLGHIPLYVRGGHVLPMHEPAMTTTTVRASPWSLLVALDRKGEAAGGLYLDDGESLVPDATTWVDLSASASSLTAKPTGDFVDANALGNVTILGVQGTVSKVELSGIEVNPDNWNLDASKMVLQLTGLDALTSDGAWSAEWTLSWS</sequence>
<keyword evidence="5" id="KW-0325">Glycoprotein</keyword>
<dbReference type="GO" id="GO:0004558">
    <property type="term" value="F:alpha-1,4-glucosidase activity"/>
    <property type="evidence" value="ECO:0007669"/>
    <property type="project" value="UniProtKB-EC"/>
</dbReference>
<dbReference type="InterPro" id="IPR013780">
    <property type="entry name" value="Glyco_hydro_b"/>
</dbReference>
<evidence type="ECO:0000313" key="11">
    <source>
        <dbReference type="EMBL" id="CAJ2499684.1"/>
    </source>
</evidence>
<feature type="domain" description="Glycosyl hydrolase family 31 C-terminal" evidence="10">
    <location>
        <begin position="797"/>
        <end position="890"/>
    </location>
</feature>
<keyword evidence="8" id="KW-0812">Transmembrane</keyword>
<comment type="similarity">
    <text evidence="2 7">Belongs to the glycosyl hydrolase 31 family.</text>
</comment>
<evidence type="ECO:0000256" key="3">
    <source>
        <dbReference type="ARBA" id="ARBA00012741"/>
    </source>
</evidence>
<comment type="caution">
    <text evidence="11">The sequence shown here is derived from an EMBL/GenBank/DDBJ whole genome shotgun (WGS) entry which is preliminary data.</text>
</comment>
<dbReference type="Gene3D" id="2.60.40.1180">
    <property type="entry name" value="Golgi alpha-mannosidase II"/>
    <property type="match status" value="2"/>
</dbReference>
<dbReference type="Pfam" id="PF21365">
    <property type="entry name" value="Glyco_hydro_31_3rd"/>
    <property type="match status" value="1"/>
</dbReference>
<keyword evidence="8" id="KW-1133">Transmembrane helix</keyword>
<feature type="domain" description="Glycoside hydrolase family 31 TIM barrel" evidence="9">
    <location>
        <begin position="400"/>
        <end position="788"/>
    </location>
</feature>
<gene>
    <name evidence="11" type="ORF">KHLLAP_LOCUS152</name>
</gene>
<reference evidence="11" key="1">
    <citation type="submission" date="2023-10" db="EMBL/GenBank/DDBJ databases">
        <authorList>
            <person name="Hackl T."/>
        </authorList>
    </citation>
    <scope>NUCLEOTIDE SEQUENCE</scope>
</reference>
<protein>
    <recommendedName>
        <fullName evidence="3">alpha-glucosidase</fullName>
        <ecNumber evidence="3">3.2.1.20</ecNumber>
    </recommendedName>
</protein>
<feature type="transmembrane region" description="Helical" evidence="8">
    <location>
        <begin position="88"/>
        <end position="105"/>
    </location>
</feature>
<dbReference type="Pfam" id="PF01055">
    <property type="entry name" value="Glyco_hydro_31_2nd"/>
    <property type="match status" value="1"/>
</dbReference>
<dbReference type="CDD" id="cd06602">
    <property type="entry name" value="GH31_MGAM_SI_GAA"/>
    <property type="match status" value="1"/>
</dbReference>
<keyword evidence="12" id="KW-1185">Reference proteome</keyword>
<evidence type="ECO:0000259" key="10">
    <source>
        <dbReference type="Pfam" id="PF21365"/>
    </source>
</evidence>
<feature type="transmembrane region" description="Helical" evidence="8">
    <location>
        <begin position="58"/>
        <end position="76"/>
    </location>
</feature>
<name>A0AAI8V7A8_9PEZI</name>
<dbReference type="SUPFAM" id="SSF51445">
    <property type="entry name" value="(Trans)glycosidases"/>
    <property type="match status" value="1"/>
</dbReference>
<dbReference type="InterPro" id="IPR011013">
    <property type="entry name" value="Gal_mutarotase_sf_dom"/>
</dbReference>
<dbReference type="InterPro" id="IPR030458">
    <property type="entry name" value="Glyco_hydro_31_AS"/>
</dbReference>
<dbReference type="AlphaFoldDB" id="A0AAI8V7A8"/>
<accession>A0AAI8V7A8</accession>
<evidence type="ECO:0000256" key="1">
    <source>
        <dbReference type="ARBA" id="ARBA00001657"/>
    </source>
</evidence>
<evidence type="ECO:0000256" key="4">
    <source>
        <dbReference type="ARBA" id="ARBA00022801"/>
    </source>
</evidence>
<dbReference type="CDD" id="cd14752">
    <property type="entry name" value="GH31_N"/>
    <property type="match status" value="1"/>
</dbReference>
<dbReference type="GO" id="GO:0005975">
    <property type="term" value="P:carbohydrate metabolic process"/>
    <property type="evidence" value="ECO:0007669"/>
    <property type="project" value="InterPro"/>
</dbReference>
<proteinExistence type="inferred from homology"/>
<dbReference type="PANTHER" id="PTHR22762:SF133">
    <property type="entry name" value="P-TYPE DOMAIN-CONTAINING PROTEIN"/>
    <property type="match status" value="1"/>
</dbReference>
<dbReference type="SUPFAM" id="SSF74650">
    <property type="entry name" value="Galactose mutarotase-like"/>
    <property type="match status" value="1"/>
</dbReference>
<keyword evidence="8" id="KW-0472">Membrane</keyword>
<dbReference type="Gene3D" id="2.60.40.1760">
    <property type="entry name" value="glycosyl hydrolase (family 31)"/>
    <property type="match status" value="1"/>
</dbReference>
<dbReference type="Proteomes" id="UP001295740">
    <property type="component" value="Unassembled WGS sequence"/>
</dbReference>
<evidence type="ECO:0000256" key="5">
    <source>
        <dbReference type="ARBA" id="ARBA00023180"/>
    </source>
</evidence>
<keyword evidence="4 7" id="KW-0378">Hydrolase</keyword>
<dbReference type="GO" id="GO:0030246">
    <property type="term" value="F:carbohydrate binding"/>
    <property type="evidence" value="ECO:0007669"/>
    <property type="project" value="InterPro"/>
</dbReference>
<evidence type="ECO:0000313" key="12">
    <source>
        <dbReference type="Proteomes" id="UP001295740"/>
    </source>
</evidence>
<evidence type="ECO:0000256" key="8">
    <source>
        <dbReference type="SAM" id="Phobius"/>
    </source>
</evidence>
<dbReference type="InterPro" id="IPR048395">
    <property type="entry name" value="Glyco_hydro_31_C"/>
</dbReference>
<dbReference type="InterPro" id="IPR017853">
    <property type="entry name" value="GH"/>
</dbReference>
<dbReference type="InterPro" id="IPR000322">
    <property type="entry name" value="Glyco_hydro_31_TIM"/>
</dbReference>
<organism evidence="11 12">
    <name type="scientific">Anthostomella pinea</name>
    <dbReference type="NCBI Taxonomy" id="933095"/>
    <lineage>
        <taxon>Eukaryota</taxon>
        <taxon>Fungi</taxon>
        <taxon>Dikarya</taxon>
        <taxon>Ascomycota</taxon>
        <taxon>Pezizomycotina</taxon>
        <taxon>Sordariomycetes</taxon>
        <taxon>Xylariomycetidae</taxon>
        <taxon>Xylariales</taxon>
        <taxon>Xylariaceae</taxon>
        <taxon>Anthostomella</taxon>
    </lineage>
</organism>
<comment type="catalytic activity">
    <reaction evidence="1">
        <text>Hydrolysis of terminal, non-reducing (1-&gt;4)-linked alpha-D-glucose residues with release of alpha-D-glucose.</text>
        <dbReference type="EC" id="3.2.1.20"/>
    </reaction>
</comment>
<dbReference type="EMBL" id="CAUWAG010000003">
    <property type="protein sequence ID" value="CAJ2499684.1"/>
    <property type="molecule type" value="Genomic_DNA"/>
</dbReference>
<keyword evidence="6 7" id="KW-0326">Glycosidase</keyword>
<evidence type="ECO:0000256" key="7">
    <source>
        <dbReference type="RuleBase" id="RU361185"/>
    </source>
</evidence>
<evidence type="ECO:0000256" key="2">
    <source>
        <dbReference type="ARBA" id="ARBA00007806"/>
    </source>
</evidence>
<dbReference type="PROSITE" id="PS00129">
    <property type="entry name" value="GLYCOSYL_HYDROL_F31_1"/>
    <property type="match status" value="1"/>
</dbReference>
<evidence type="ECO:0000256" key="6">
    <source>
        <dbReference type="ARBA" id="ARBA00023295"/>
    </source>
</evidence>
<dbReference type="EC" id="3.2.1.20" evidence="3"/>
<dbReference type="SUPFAM" id="SSF51011">
    <property type="entry name" value="Glycosyl hydrolase domain"/>
    <property type="match status" value="1"/>
</dbReference>